<keyword evidence="2" id="KW-1185">Reference proteome</keyword>
<evidence type="ECO:0000313" key="2">
    <source>
        <dbReference type="Proteomes" id="UP001054252"/>
    </source>
</evidence>
<dbReference type="EMBL" id="BPVZ01000221">
    <property type="protein sequence ID" value="GKV47130.1"/>
    <property type="molecule type" value="Genomic_DNA"/>
</dbReference>
<proteinExistence type="predicted"/>
<dbReference type="Proteomes" id="UP001054252">
    <property type="component" value="Unassembled WGS sequence"/>
</dbReference>
<gene>
    <name evidence="1" type="ORF">SLEP1_g54053</name>
</gene>
<sequence length="141" mass="15909">MMKQRNMVLTVSYPQSFFPSFTVNPSISLQRVRTQLGFRNSLVNLPKSFPIHCAANPNTQNLRTCKNCKTQFDLLLNHPRACRFHTAHFGGETKRKFESVYSGGTMDTPDSGKVFQYWHCCGSEDPLDPGCTAAPHSSYDD</sequence>
<dbReference type="PANTHER" id="PTHR35106">
    <property type="entry name" value="BNAA07G25190D PROTEIN"/>
    <property type="match status" value="1"/>
</dbReference>
<dbReference type="AlphaFoldDB" id="A0AAV5MC56"/>
<reference evidence="1 2" key="1">
    <citation type="journal article" date="2021" name="Commun. Biol.">
        <title>The genome of Shorea leprosula (Dipterocarpaceae) highlights the ecological relevance of drought in aseasonal tropical rainforests.</title>
        <authorList>
            <person name="Ng K.K.S."/>
            <person name="Kobayashi M.J."/>
            <person name="Fawcett J.A."/>
            <person name="Hatakeyama M."/>
            <person name="Paape T."/>
            <person name="Ng C.H."/>
            <person name="Ang C.C."/>
            <person name="Tnah L.H."/>
            <person name="Lee C.T."/>
            <person name="Nishiyama T."/>
            <person name="Sese J."/>
            <person name="O'Brien M.J."/>
            <person name="Copetti D."/>
            <person name="Mohd Noor M.I."/>
            <person name="Ong R.C."/>
            <person name="Putra M."/>
            <person name="Sireger I.Z."/>
            <person name="Indrioko S."/>
            <person name="Kosugi Y."/>
            <person name="Izuno A."/>
            <person name="Isagi Y."/>
            <person name="Lee S.L."/>
            <person name="Shimizu K.K."/>
        </authorList>
    </citation>
    <scope>NUCLEOTIDE SEQUENCE [LARGE SCALE GENOMIC DNA]</scope>
    <source>
        <strain evidence="1">214</strain>
    </source>
</reference>
<accession>A0AAV5MC56</accession>
<name>A0AAV5MC56_9ROSI</name>
<organism evidence="1 2">
    <name type="scientific">Rubroshorea leprosula</name>
    <dbReference type="NCBI Taxonomy" id="152421"/>
    <lineage>
        <taxon>Eukaryota</taxon>
        <taxon>Viridiplantae</taxon>
        <taxon>Streptophyta</taxon>
        <taxon>Embryophyta</taxon>
        <taxon>Tracheophyta</taxon>
        <taxon>Spermatophyta</taxon>
        <taxon>Magnoliopsida</taxon>
        <taxon>eudicotyledons</taxon>
        <taxon>Gunneridae</taxon>
        <taxon>Pentapetalae</taxon>
        <taxon>rosids</taxon>
        <taxon>malvids</taxon>
        <taxon>Malvales</taxon>
        <taxon>Dipterocarpaceae</taxon>
        <taxon>Rubroshorea</taxon>
    </lineage>
</organism>
<dbReference type="PANTHER" id="PTHR35106:SF5">
    <property type="entry name" value="CARBOXYPEPTIDASE"/>
    <property type="match status" value="1"/>
</dbReference>
<protein>
    <submittedName>
        <fullName evidence="1">Uncharacterized protein</fullName>
    </submittedName>
</protein>
<evidence type="ECO:0000313" key="1">
    <source>
        <dbReference type="EMBL" id="GKV47130.1"/>
    </source>
</evidence>
<comment type="caution">
    <text evidence="1">The sequence shown here is derived from an EMBL/GenBank/DDBJ whole genome shotgun (WGS) entry which is preliminary data.</text>
</comment>